<gene>
    <name evidence="1" type="ORF">VNO78_28805</name>
</gene>
<evidence type="ECO:0000313" key="1">
    <source>
        <dbReference type="EMBL" id="KAK7383134.1"/>
    </source>
</evidence>
<name>A0AAN9RTT4_PSOTE</name>
<sequence>MLKDIYVYCSQICQRFLFNRERCFKFEKIILQYFEILFHSSAINFMFFLSTTSRGPQLHKQISFLIKTRFVPVKFSSNDILMSTSTQL</sequence>
<dbReference type="AlphaFoldDB" id="A0AAN9RTT4"/>
<keyword evidence="2" id="KW-1185">Reference proteome</keyword>
<accession>A0AAN9RTT4</accession>
<organism evidence="1 2">
    <name type="scientific">Psophocarpus tetragonolobus</name>
    <name type="common">Winged bean</name>
    <name type="synonym">Dolichos tetragonolobus</name>
    <dbReference type="NCBI Taxonomy" id="3891"/>
    <lineage>
        <taxon>Eukaryota</taxon>
        <taxon>Viridiplantae</taxon>
        <taxon>Streptophyta</taxon>
        <taxon>Embryophyta</taxon>
        <taxon>Tracheophyta</taxon>
        <taxon>Spermatophyta</taxon>
        <taxon>Magnoliopsida</taxon>
        <taxon>eudicotyledons</taxon>
        <taxon>Gunneridae</taxon>
        <taxon>Pentapetalae</taxon>
        <taxon>rosids</taxon>
        <taxon>fabids</taxon>
        <taxon>Fabales</taxon>
        <taxon>Fabaceae</taxon>
        <taxon>Papilionoideae</taxon>
        <taxon>50 kb inversion clade</taxon>
        <taxon>NPAAA clade</taxon>
        <taxon>indigoferoid/millettioid clade</taxon>
        <taxon>Phaseoleae</taxon>
        <taxon>Psophocarpus</taxon>
    </lineage>
</organism>
<dbReference type="Proteomes" id="UP001386955">
    <property type="component" value="Unassembled WGS sequence"/>
</dbReference>
<dbReference type="EMBL" id="JAYMYS010000008">
    <property type="protein sequence ID" value="KAK7383134.1"/>
    <property type="molecule type" value="Genomic_DNA"/>
</dbReference>
<evidence type="ECO:0000313" key="2">
    <source>
        <dbReference type="Proteomes" id="UP001386955"/>
    </source>
</evidence>
<reference evidence="1 2" key="1">
    <citation type="submission" date="2024-01" db="EMBL/GenBank/DDBJ databases">
        <title>The genomes of 5 underutilized Papilionoideae crops provide insights into root nodulation and disease resistanc.</title>
        <authorList>
            <person name="Jiang F."/>
        </authorList>
    </citation>
    <scope>NUCLEOTIDE SEQUENCE [LARGE SCALE GENOMIC DNA]</scope>
    <source>
        <strain evidence="1">DUOXIRENSHENG_FW03</strain>
        <tissue evidence="1">Leaves</tissue>
    </source>
</reference>
<comment type="caution">
    <text evidence="1">The sequence shown here is derived from an EMBL/GenBank/DDBJ whole genome shotgun (WGS) entry which is preliminary data.</text>
</comment>
<proteinExistence type="predicted"/>
<protein>
    <submittedName>
        <fullName evidence="1">Uncharacterized protein</fullName>
    </submittedName>
</protein>